<keyword evidence="1" id="KW-1133">Transmembrane helix</keyword>
<organism evidence="3 4">
    <name type="scientific">Botrytis tulipae</name>
    <dbReference type="NCBI Taxonomy" id="87230"/>
    <lineage>
        <taxon>Eukaryota</taxon>
        <taxon>Fungi</taxon>
        <taxon>Dikarya</taxon>
        <taxon>Ascomycota</taxon>
        <taxon>Pezizomycotina</taxon>
        <taxon>Leotiomycetes</taxon>
        <taxon>Helotiales</taxon>
        <taxon>Sclerotiniaceae</taxon>
        <taxon>Botrytis</taxon>
    </lineage>
</organism>
<feature type="chain" id="PRO_5021316194" evidence="2">
    <location>
        <begin position="22"/>
        <end position="254"/>
    </location>
</feature>
<keyword evidence="4" id="KW-1185">Reference proteome</keyword>
<feature type="transmembrane region" description="Helical" evidence="1">
    <location>
        <begin position="209"/>
        <end position="229"/>
    </location>
</feature>
<keyword evidence="2" id="KW-0732">Signal</keyword>
<feature type="transmembrane region" description="Helical" evidence="1">
    <location>
        <begin position="97"/>
        <end position="119"/>
    </location>
</feature>
<evidence type="ECO:0000256" key="2">
    <source>
        <dbReference type="SAM" id="SignalP"/>
    </source>
</evidence>
<sequence>MAFNANHLWSGLLLIEMLAKALPFAFSNNFEKFFANLPFPEIIFAISTYTTADSEITDWGGLWRYFFQKLFNYLLENITRNDFENSLQQILRIPSSIWELIALAIGFSLVVWFFIWIVFKIIESITDMFKALCIAVPEICKPFCIAISEICKSFFAFAGQISKYVCVLIPVVLIIVVLIIVVLLNSNRFRQNPFDYSQFLFHVLQDSKAVLAFAFDKLPLILVYIIRLVSSERNCEGKNGSVKWDFDRGDIMKE</sequence>
<name>A0A4Z1EAN6_9HELO</name>
<evidence type="ECO:0000313" key="4">
    <source>
        <dbReference type="Proteomes" id="UP000297777"/>
    </source>
</evidence>
<proteinExistence type="predicted"/>
<reference evidence="3 4" key="1">
    <citation type="submission" date="2017-12" db="EMBL/GenBank/DDBJ databases">
        <title>Comparative genomics of Botrytis spp.</title>
        <authorList>
            <person name="Valero-Jimenez C.A."/>
            <person name="Tapia P."/>
            <person name="Veloso J."/>
            <person name="Silva-Moreno E."/>
            <person name="Staats M."/>
            <person name="Valdes J.H."/>
            <person name="Van Kan J.A.L."/>
        </authorList>
    </citation>
    <scope>NUCLEOTIDE SEQUENCE [LARGE SCALE GENOMIC DNA]</scope>
    <source>
        <strain evidence="3 4">Bt9001</strain>
    </source>
</reference>
<accession>A0A4Z1EAN6</accession>
<feature type="transmembrane region" description="Helical" evidence="1">
    <location>
        <begin position="164"/>
        <end position="184"/>
    </location>
</feature>
<evidence type="ECO:0000313" key="3">
    <source>
        <dbReference type="EMBL" id="TGO09305.1"/>
    </source>
</evidence>
<keyword evidence="1" id="KW-0812">Transmembrane</keyword>
<evidence type="ECO:0000256" key="1">
    <source>
        <dbReference type="SAM" id="Phobius"/>
    </source>
</evidence>
<dbReference type="AlphaFoldDB" id="A0A4Z1EAN6"/>
<feature type="signal peptide" evidence="2">
    <location>
        <begin position="1"/>
        <end position="21"/>
    </location>
</feature>
<protein>
    <submittedName>
        <fullName evidence="3">Uncharacterized protein</fullName>
    </submittedName>
</protein>
<dbReference type="EMBL" id="PQXH01000172">
    <property type="protein sequence ID" value="TGO09305.1"/>
    <property type="molecule type" value="Genomic_DNA"/>
</dbReference>
<dbReference type="Proteomes" id="UP000297777">
    <property type="component" value="Unassembled WGS sequence"/>
</dbReference>
<comment type="caution">
    <text evidence="3">The sequence shown here is derived from an EMBL/GenBank/DDBJ whole genome shotgun (WGS) entry which is preliminary data.</text>
</comment>
<keyword evidence="1" id="KW-0472">Membrane</keyword>
<gene>
    <name evidence="3" type="ORF">BTUL_0172g00290</name>
</gene>